<gene>
    <name evidence="2" type="ORF">BCV69DRAFT_282100</name>
</gene>
<dbReference type="RefSeq" id="XP_025348524.1">
    <property type="nucleotide sequence ID" value="XM_025492231.1"/>
</dbReference>
<keyword evidence="3" id="KW-1185">Reference proteome</keyword>
<organism evidence="2 3">
    <name type="scientific">Pseudomicrostroma glucosiphilum</name>
    <dbReference type="NCBI Taxonomy" id="1684307"/>
    <lineage>
        <taxon>Eukaryota</taxon>
        <taxon>Fungi</taxon>
        <taxon>Dikarya</taxon>
        <taxon>Basidiomycota</taxon>
        <taxon>Ustilaginomycotina</taxon>
        <taxon>Exobasidiomycetes</taxon>
        <taxon>Microstromatales</taxon>
        <taxon>Microstromatales incertae sedis</taxon>
        <taxon>Pseudomicrostroma</taxon>
    </lineage>
</organism>
<protein>
    <recommendedName>
        <fullName evidence="4">HIG1 domain-containing protein</fullName>
    </recommendedName>
</protein>
<keyword evidence="1" id="KW-1133">Transmembrane helix</keyword>
<keyword evidence="1" id="KW-0812">Transmembrane</keyword>
<dbReference type="GeneID" id="37013965"/>
<evidence type="ECO:0000313" key="3">
    <source>
        <dbReference type="Proteomes" id="UP000245942"/>
    </source>
</evidence>
<evidence type="ECO:0000313" key="2">
    <source>
        <dbReference type="EMBL" id="PWN21364.1"/>
    </source>
</evidence>
<dbReference type="AlphaFoldDB" id="A0A316U938"/>
<sequence length="155" mass="17393">MADQSSSPSDSSPARRRHREGHIQYAYTLQRDAAVKGMVIWGFLGAGTCFLAHNMFPAFRAQTLALKGFLTTGSAIFGLVTGAEAVLQDYESQQRSDENLIRDRARTELGRKGMVASEAEIEKWKLLEREKLLQRYRQRQDEASANRGEADKVLS</sequence>
<feature type="transmembrane region" description="Helical" evidence="1">
    <location>
        <begin position="38"/>
        <end position="56"/>
    </location>
</feature>
<evidence type="ECO:0000256" key="1">
    <source>
        <dbReference type="SAM" id="Phobius"/>
    </source>
</evidence>
<name>A0A316U938_9BASI</name>
<evidence type="ECO:0008006" key="4">
    <source>
        <dbReference type="Google" id="ProtNLM"/>
    </source>
</evidence>
<dbReference type="Proteomes" id="UP000245942">
    <property type="component" value="Unassembled WGS sequence"/>
</dbReference>
<proteinExistence type="predicted"/>
<dbReference type="OrthoDB" id="3356019at2759"/>
<keyword evidence="1" id="KW-0472">Membrane</keyword>
<accession>A0A316U938</accession>
<dbReference type="EMBL" id="KZ819325">
    <property type="protein sequence ID" value="PWN21364.1"/>
    <property type="molecule type" value="Genomic_DNA"/>
</dbReference>
<reference evidence="2 3" key="1">
    <citation type="journal article" date="2018" name="Mol. Biol. Evol.">
        <title>Broad Genomic Sampling Reveals a Smut Pathogenic Ancestry of the Fungal Clade Ustilaginomycotina.</title>
        <authorList>
            <person name="Kijpornyongpan T."/>
            <person name="Mondo S.J."/>
            <person name="Barry K."/>
            <person name="Sandor L."/>
            <person name="Lee J."/>
            <person name="Lipzen A."/>
            <person name="Pangilinan J."/>
            <person name="LaButti K."/>
            <person name="Hainaut M."/>
            <person name="Henrissat B."/>
            <person name="Grigoriev I.V."/>
            <person name="Spatafora J.W."/>
            <person name="Aime M.C."/>
        </authorList>
    </citation>
    <scope>NUCLEOTIDE SEQUENCE [LARGE SCALE GENOMIC DNA]</scope>
    <source>
        <strain evidence="2 3">MCA 4718</strain>
    </source>
</reference>